<gene>
    <name evidence="5" type="ORF">C6N75_17900</name>
</gene>
<organism evidence="5 6">
    <name type="scientific">Streptomyces solincola</name>
    <dbReference type="NCBI Taxonomy" id="2100817"/>
    <lineage>
        <taxon>Bacteria</taxon>
        <taxon>Bacillati</taxon>
        <taxon>Actinomycetota</taxon>
        <taxon>Actinomycetes</taxon>
        <taxon>Kitasatosporales</taxon>
        <taxon>Streptomycetaceae</taxon>
        <taxon>Streptomyces</taxon>
    </lineage>
</organism>
<dbReference type="GO" id="GO:0005829">
    <property type="term" value="C:cytosol"/>
    <property type="evidence" value="ECO:0007669"/>
    <property type="project" value="TreeGrafter"/>
</dbReference>
<evidence type="ECO:0000313" key="5">
    <source>
        <dbReference type="EMBL" id="PRH77895.1"/>
    </source>
</evidence>
<evidence type="ECO:0000256" key="1">
    <source>
        <dbReference type="ARBA" id="ARBA00010990"/>
    </source>
</evidence>
<dbReference type="InterPro" id="IPR050559">
    <property type="entry name" value="P-Pant_transferase_sf"/>
</dbReference>
<reference evidence="5 6" key="1">
    <citation type="submission" date="2018-03" db="EMBL/GenBank/DDBJ databases">
        <title>Novel Streptomyces sp. from soil.</title>
        <authorList>
            <person name="Tan G.Y.A."/>
            <person name="Lee Z.Y."/>
        </authorList>
    </citation>
    <scope>NUCLEOTIDE SEQUENCE [LARGE SCALE GENOMIC DNA]</scope>
    <source>
        <strain evidence="5 6">ST5x</strain>
    </source>
</reference>
<dbReference type="Pfam" id="PF01648">
    <property type="entry name" value="ACPS"/>
    <property type="match status" value="1"/>
</dbReference>
<comment type="caution">
    <text evidence="5">The sequence shown here is derived from an EMBL/GenBank/DDBJ whole genome shotgun (WGS) entry which is preliminary data.</text>
</comment>
<protein>
    <submittedName>
        <fullName evidence="5">4-phosphopantetheinyl transferase</fullName>
    </submittedName>
</protein>
<proteinExistence type="inferred from homology"/>
<dbReference type="Pfam" id="PF17837">
    <property type="entry name" value="4PPT_N"/>
    <property type="match status" value="1"/>
</dbReference>
<evidence type="ECO:0000259" key="3">
    <source>
        <dbReference type="Pfam" id="PF01648"/>
    </source>
</evidence>
<dbReference type="AlphaFoldDB" id="A0A2S9PU18"/>
<dbReference type="Proteomes" id="UP000239322">
    <property type="component" value="Unassembled WGS sequence"/>
</dbReference>
<evidence type="ECO:0000259" key="4">
    <source>
        <dbReference type="Pfam" id="PF17837"/>
    </source>
</evidence>
<feature type="domain" description="4'-phosphopantetheinyl transferase" evidence="3">
    <location>
        <begin position="116"/>
        <end position="175"/>
    </location>
</feature>
<dbReference type="Gene3D" id="3.90.470.20">
    <property type="entry name" value="4'-phosphopantetheinyl transferase domain"/>
    <property type="match status" value="1"/>
</dbReference>
<dbReference type="PANTHER" id="PTHR12215:SF10">
    <property type="entry name" value="L-AMINOADIPATE-SEMIALDEHYDE DEHYDROGENASE-PHOSPHOPANTETHEINYL TRANSFERASE"/>
    <property type="match status" value="1"/>
</dbReference>
<dbReference type="GO" id="GO:0019878">
    <property type="term" value="P:lysine biosynthetic process via aminoadipic acid"/>
    <property type="evidence" value="ECO:0007669"/>
    <property type="project" value="TreeGrafter"/>
</dbReference>
<evidence type="ECO:0000313" key="6">
    <source>
        <dbReference type="Proteomes" id="UP000239322"/>
    </source>
</evidence>
<dbReference type="SUPFAM" id="SSF56214">
    <property type="entry name" value="4'-phosphopantetheinyl transferase"/>
    <property type="match status" value="2"/>
</dbReference>
<feature type="domain" description="4'-phosphopantetheinyl transferase N-terminal" evidence="4">
    <location>
        <begin position="53"/>
        <end position="112"/>
    </location>
</feature>
<dbReference type="OrthoDB" id="3696724at2"/>
<keyword evidence="2 5" id="KW-0808">Transferase</keyword>
<sequence length="227" mass="23569">MTVDAQAPPAAAGASPVIEVASGVWLAAADVDDVPVSTHPGDRHRADGMPGWRAREFLAGRGLLRELLARTRPAAARVGVLADPGGRPRLDGHPGVGVSVSHDGGTVAVAVALGRPVGVDVQHPRAPASRALARRCLHGCTVEFDSLPAAEAARELAWVWTAQEACVKATGQGMTGRPWTIDVPLGACRGTWRGLRWQSLRGHFATPLSCAFPARADAADPSGIQEG</sequence>
<dbReference type="RefSeq" id="WP_105869911.1">
    <property type="nucleotide sequence ID" value="NZ_PVLV01000270.1"/>
</dbReference>
<keyword evidence="6" id="KW-1185">Reference proteome</keyword>
<dbReference type="GO" id="GO:0008897">
    <property type="term" value="F:holo-[acyl-carrier-protein] synthase activity"/>
    <property type="evidence" value="ECO:0007669"/>
    <property type="project" value="InterPro"/>
</dbReference>
<comment type="similarity">
    <text evidence="1">Belongs to the P-Pant transferase superfamily. Gsp/Sfp/HetI/AcpT family.</text>
</comment>
<evidence type="ECO:0000256" key="2">
    <source>
        <dbReference type="ARBA" id="ARBA00022679"/>
    </source>
</evidence>
<dbReference type="EMBL" id="PVLV01000270">
    <property type="protein sequence ID" value="PRH77895.1"/>
    <property type="molecule type" value="Genomic_DNA"/>
</dbReference>
<accession>A0A2S9PU18</accession>
<dbReference type="InterPro" id="IPR008278">
    <property type="entry name" value="4-PPantetheinyl_Trfase_dom"/>
</dbReference>
<dbReference type="PANTHER" id="PTHR12215">
    <property type="entry name" value="PHOSPHOPANTETHEINE TRANSFERASE"/>
    <property type="match status" value="1"/>
</dbReference>
<dbReference type="InterPro" id="IPR037143">
    <property type="entry name" value="4-PPantetheinyl_Trfase_dom_sf"/>
</dbReference>
<dbReference type="GO" id="GO:0000287">
    <property type="term" value="F:magnesium ion binding"/>
    <property type="evidence" value="ECO:0007669"/>
    <property type="project" value="InterPro"/>
</dbReference>
<name>A0A2S9PU18_9ACTN</name>
<dbReference type="InterPro" id="IPR041354">
    <property type="entry name" value="4PPT_N"/>
</dbReference>